<gene>
    <name evidence="2" type="ORF">SLS62_011160</name>
</gene>
<feature type="region of interest" description="Disordered" evidence="1">
    <location>
        <begin position="1"/>
        <end position="151"/>
    </location>
</feature>
<protein>
    <submittedName>
        <fullName evidence="2">Uncharacterized protein</fullName>
    </submittedName>
</protein>
<reference evidence="2 3" key="1">
    <citation type="submission" date="2024-02" db="EMBL/GenBank/DDBJ databases">
        <title>De novo assembly and annotation of 12 fungi associated with fruit tree decline syndrome in Ontario, Canada.</title>
        <authorList>
            <person name="Sulman M."/>
            <person name="Ellouze W."/>
            <person name="Ilyukhin E."/>
        </authorList>
    </citation>
    <scope>NUCLEOTIDE SEQUENCE [LARGE SCALE GENOMIC DNA]</scope>
    <source>
        <strain evidence="2 3">M11/M66-122</strain>
    </source>
</reference>
<evidence type="ECO:0000313" key="3">
    <source>
        <dbReference type="Proteomes" id="UP001320420"/>
    </source>
</evidence>
<evidence type="ECO:0000256" key="1">
    <source>
        <dbReference type="SAM" id="MobiDB-lite"/>
    </source>
</evidence>
<feature type="compositionally biased region" description="Basic and acidic residues" evidence="1">
    <location>
        <begin position="1"/>
        <end position="11"/>
    </location>
</feature>
<feature type="compositionally biased region" description="Basic and acidic residues" evidence="1">
    <location>
        <begin position="230"/>
        <end position="250"/>
    </location>
</feature>
<feature type="compositionally biased region" description="Low complexity" evidence="1">
    <location>
        <begin position="44"/>
        <end position="55"/>
    </location>
</feature>
<keyword evidence="3" id="KW-1185">Reference proteome</keyword>
<sequence>MSVLRRSRDLVDLADLSYLHPNGPTPEPYQDPTHSRLVGRRLQSRLSNSQPSSSRAVEQRNTGKPNATQEQESASQEAATRSPRHVNNGINKPLPPPPTTVIISSTLTSTPTPVPVPTPTLSPTPFSAPRPNLRSRFNAGPALGQAPETENPRVILVPQHVDPDLSITAVLSPPREKRTHYRPATGDLWPFLDMAAPPSRRPQREPGGEVTGQQHQQQQEGEPTASSYRGEQKEPTEDRQEKVKDEKKEEEQEAEDEKPSDYELFVQQAREKDPRYREQLLRIFSRRGARDGGSGSAQKKATHRDLDRPRMFSWQRAAAKRQQEEDSGGDGGDGGGVRRSWGASETVKSQQNPSTRKRHSDIGPSNSGGGGLRRKGSMSSLSSMGKALANYIKPQKSPHAL</sequence>
<accession>A0AAN9UCL6</accession>
<feature type="compositionally biased region" description="Low complexity" evidence="1">
    <location>
        <begin position="100"/>
        <end position="111"/>
    </location>
</feature>
<proteinExistence type="predicted"/>
<feature type="compositionally biased region" description="Basic and acidic residues" evidence="1">
    <location>
        <begin position="269"/>
        <end position="280"/>
    </location>
</feature>
<organism evidence="2 3">
    <name type="scientific">Diatrype stigma</name>
    <dbReference type="NCBI Taxonomy" id="117547"/>
    <lineage>
        <taxon>Eukaryota</taxon>
        <taxon>Fungi</taxon>
        <taxon>Dikarya</taxon>
        <taxon>Ascomycota</taxon>
        <taxon>Pezizomycotina</taxon>
        <taxon>Sordariomycetes</taxon>
        <taxon>Xylariomycetidae</taxon>
        <taxon>Xylariales</taxon>
        <taxon>Diatrypaceae</taxon>
        <taxon>Diatrype</taxon>
    </lineage>
</organism>
<feature type="compositionally biased region" description="Pro residues" evidence="1">
    <location>
        <begin position="112"/>
        <end position="128"/>
    </location>
</feature>
<feature type="compositionally biased region" description="Low complexity" evidence="1">
    <location>
        <begin position="211"/>
        <end position="222"/>
    </location>
</feature>
<name>A0AAN9UCL6_9PEZI</name>
<feature type="compositionally biased region" description="Polar residues" evidence="1">
    <location>
        <begin position="59"/>
        <end position="79"/>
    </location>
</feature>
<dbReference type="EMBL" id="JAKJXP020000173">
    <property type="protein sequence ID" value="KAK7740017.1"/>
    <property type="molecule type" value="Genomic_DNA"/>
</dbReference>
<comment type="caution">
    <text evidence="2">The sequence shown here is derived from an EMBL/GenBank/DDBJ whole genome shotgun (WGS) entry which is preliminary data.</text>
</comment>
<feature type="region of interest" description="Disordered" evidence="1">
    <location>
        <begin position="172"/>
        <end position="382"/>
    </location>
</feature>
<dbReference type="Proteomes" id="UP001320420">
    <property type="component" value="Unassembled WGS sequence"/>
</dbReference>
<dbReference type="AlphaFoldDB" id="A0AAN9UCL6"/>
<evidence type="ECO:0000313" key="2">
    <source>
        <dbReference type="EMBL" id="KAK7740017.1"/>
    </source>
</evidence>